<dbReference type="Proteomes" id="UP000824782">
    <property type="component" value="Unassembled WGS sequence"/>
</dbReference>
<gene>
    <name evidence="1" type="ORF">GDO81_019849</name>
</gene>
<evidence type="ECO:0000313" key="2">
    <source>
        <dbReference type="Proteomes" id="UP000824782"/>
    </source>
</evidence>
<proteinExistence type="predicted"/>
<protein>
    <submittedName>
        <fullName evidence="1">Uncharacterized protein</fullName>
    </submittedName>
</protein>
<keyword evidence="2" id="KW-1185">Reference proteome</keyword>
<reference evidence="1" key="1">
    <citation type="thesis" date="2020" institute="ProQuest LLC" country="789 East Eisenhower Parkway, Ann Arbor, MI, USA">
        <title>Comparative Genomics and Chromosome Evolution.</title>
        <authorList>
            <person name="Mudd A.B."/>
        </authorList>
    </citation>
    <scope>NUCLEOTIDE SEQUENCE</scope>
    <source>
        <strain evidence="1">237g6f4</strain>
        <tissue evidence="1">Blood</tissue>
    </source>
</reference>
<dbReference type="EMBL" id="WNYA01001279">
    <property type="protein sequence ID" value="KAG8546038.1"/>
    <property type="molecule type" value="Genomic_DNA"/>
</dbReference>
<dbReference type="AlphaFoldDB" id="A0AAV6ZIK3"/>
<comment type="caution">
    <text evidence="1">The sequence shown here is derived from an EMBL/GenBank/DDBJ whole genome shotgun (WGS) entry which is preliminary data.</text>
</comment>
<organism evidence="1 2">
    <name type="scientific">Engystomops pustulosus</name>
    <name type="common">Tungara frog</name>
    <name type="synonym">Physalaemus pustulosus</name>
    <dbReference type="NCBI Taxonomy" id="76066"/>
    <lineage>
        <taxon>Eukaryota</taxon>
        <taxon>Metazoa</taxon>
        <taxon>Chordata</taxon>
        <taxon>Craniata</taxon>
        <taxon>Vertebrata</taxon>
        <taxon>Euteleostomi</taxon>
        <taxon>Amphibia</taxon>
        <taxon>Batrachia</taxon>
        <taxon>Anura</taxon>
        <taxon>Neobatrachia</taxon>
        <taxon>Hyloidea</taxon>
        <taxon>Leptodactylidae</taxon>
        <taxon>Leiuperinae</taxon>
        <taxon>Engystomops</taxon>
    </lineage>
</organism>
<accession>A0AAV6ZIK3</accession>
<evidence type="ECO:0000313" key="1">
    <source>
        <dbReference type="EMBL" id="KAG8546038.1"/>
    </source>
</evidence>
<sequence length="97" mass="11296">MKWFIIGYLDPCLPCGYSTLIQYVHSTVGRGSCCMRTTEDRTPRYLSFLKSTVLLFYYSGLTREMVHNKLSGPLLAKWFILYPYNRFRAQWGEAPVA</sequence>
<name>A0AAV6ZIK3_ENGPU</name>